<feature type="domain" description="ORC1/DEAH AAA+ ATPase" evidence="1">
    <location>
        <begin position="133"/>
        <end position="278"/>
    </location>
</feature>
<name>A0A1I7A9F4_9GAMM</name>
<dbReference type="InterPro" id="IPR049945">
    <property type="entry name" value="AAA_22"/>
</dbReference>
<dbReference type="GO" id="GO:0016887">
    <property type="term" value="F:ATP hydrolysis activity"/>
    <property type="evidence" value="ECO:0007669"/>
    <property type="project" value="InterPro"/>
</dbReference>
<dbReference type="Gene3D" id="6.10.20.30">
    <property type="match status" value="1"/>
</dbReference>
<dbReference type="SUPFAM" id="SSF52540">
    <property type="entry name" value="P-loop containing nucleoside triphosphate hydrolases"/>
    <property type="match status" value="1"/>
</dbReference>
<accession>A0A1I7A9F4</accession>
<evidence type="ECO:0000313" key="3">
    <source>
        <dbReference type="Proteomes" id="UP000199594"/>
    </source>
</evidence>
<dbReference type="AlphaFoldDB" id="A0A1I7A9F4"/>
<dbReference type="EMBL" id="FPAQ01000016">
    <property type="protein sequence ID" value="SFT71552.1"/>
    <property type="molecule type" value="Genomic_DNA"/>
</dbReference>
<dbReference type="Pfam" id="PF13401">
    <property type="entry name" value="AAA_22"/>
    <property type="match status" value="1"/>
</dbReference>
<proteinExistence type="predicted"/>
<dbReference type="InterPro" id="IPR027417">
    <property type="entry name" value="P-loop_NTPase"/>
</dbReference>
<evidence type="ECO:0000259" key="1">
    <source>
        <dbReference type="Pfam" id="PF13401"/>
    </source>
</evidence>
<dbReference type="RefSeq" id="WP_089849222.1">
    <property type="nucleotide sequence ID" value="NZ_FPAQ01000016.1"/>
</dbReference>
<dbReference type="Proteomes" id="UP000199594">
    <property type="component" value="Unassembled WGS sequence"/>
</dbReference>
<organism evidence="2 3">
    <name type="scientific">Halomonas saccharevitans</name>
    <dbReference type="NCBI Taxonomy" id="416872"/>
    <lineage>
        <taxon>Bacteria</taxon>
        <taxon>Pseudomonadati</taxon>
        <taxon>Pseudomonadota</taxon>
        <taxon>Gammaproteobacteria</taxon>
        <taxon>Oceanospirillales</taxon>
        <taxon>Halomonadaceae</taxon>
        <taxon>Halomonas</taxon>
    </lineage>
</organism>
<evidence type="ECO:0000313" key="2">
    <source>
        <dbReference type="EMBL" id="SFT71552.1"/>
    </source>
</evidence>
<sequence length="538" mass="60704">MSESSTQGQIPEASYQDPGLVEYRDNPLICALPPVMPLAQLVSGLQLKPRYDEQELNLDGRLRVHAIARLLHSFFQPLGHHLQLEAKISLLIRQGYLGRNPANGSLYAHLQNGFQRVMTEDLEARAFEGVVSTANSLSLFGCSGCGKSRTLERILGMYPQAIYHPDHGVTQLTYLKVDCPIDGDLDELCLSFFNQVDKVLYTDYSRSHGRKKLGTKRLLASMCQVANLHALGVLIIDEVQNLNEARSGGAEKMHNFFVSLVNTIGVPVIQVGTHRARKFFQRTFRAARRVSGMGSLFWDRLPRDKQWSKLMKRLWQYQWLRNARPLDDELETTMYDLTQGVMDIVVKLFVLAQIRAIATGDECITSALLRKVYEDELKPVHPMLAALRSNRPELIAQYDDLQMPEIETRMLAMAASVQEKLPETKAAPRVKDDKAKRLLDLLNQMEIPEDIAIPMADEILSSHPDLPLAALVHKVTAYMSGTKPEQPKASRVKRAEWKSLPQEDLRRIHVSGPESQAYRRLKDQGMVFDLGSLWGEAG</sequence>
<reference evidence="2 3" key="1">
    <citation type="submission" date="2016-10" db="EMBL/GenBank/DDBJ databases">
        <authorList>
            <person name="de Groot N.N."/>
        </authorList>
    </citation>
    <scope>NUCLEOTIDE SEQUENCE [LARGE SCALE GENOMIC DNA]</scope>
    <source>
        <strain evidence="2 3">CGMCC 1.6493</strain>
    </source>
</reference>
<dbReference type="Gene3D" id="3.40.50.300">
    <property type="entry name" value="P-loop containing nucleotide triphosphate hydrolases"/>
    <property type="match status" value="1"/>
</dbReference>
<gene>
    <name evidence="2" type="ORF">SAMN04487956_1163</name>
</gene>
<dbReference type="OrthoDB" id="5593847at2"/>
<protein>
    <submittedName>
        <fullName evidence="2">AAA domain-containing protein</fullName>
    </submittedName>
</protein>